<accession>A0ABP1RXD4</accession>
<evidence type="ECO:0000313" key="2">
    <source>
        <dbReference type="Proteomes" id="UP001642540"/>
    </source>
</evidence>
<dbReference type="Proteomes" id="UP001642540">
    <property type="component" value="Unassembled WGS sequence"/>
</dbReference>
<dbReference type="EMBL" id="CAXLJM020000119">
    <property type="protein sequence ID" value="CAL8137745.1"/>
    <property type="molecule type" value="Genomic_DNA"/>
</dbReference>
<reference evidence="1 2" key="1">
    <citation type="submission" date="2024-08" db="EMBL/GenBank/DDBJ databases">
        <authorList>
            <person name="Cucini C."/>
            <person name="Frati F."/>
        </authorList>
    </citation>
    <scope>NUCLEOTIDE SEQUENCE [LARGE SCALE GENOMIC DNA]</scope>
</reference>
<comment type="caution">
    <text evidence="1">The sequence shown here is derived from an EMBL/GenBank/DDBJ whole genome shotgun (WGS) entry which is preliminary data.</text>
</comment>
<gene>
    <name evidence="1" type="ORF">ODALV1_LOCUS27062</name>
</gene>
<protein>
    <submittedName>
        <fullName evidence="1">Uncharacterized protein</fullName>
    </submittedName>
</protein>
<proteinExistence type="predicted"/>
<keyword evidence="2" id="KW-1185">Reference proteome</keyword>
<organism evidence="1 2">
    <name type="scientific">Orchesella dallaii</name>
    <dbReference type="NCBI Taxonomy" id="48710"/>
    <lineage>
        <taxon>Eukaryota</taxon>
        <taxon>Metazoa</taxon>
        <taxon>Ecdysozoa</taxon>
        <taxon>Arthropoda</taxon>
        <taxon>Hexapoda</taxon>
        <taxon>Collembola</taxon>
        <taxon>Entomobryomorpha</taxon>
        <taxon>Entomobryoidea</taxon>
        <taxon>Orchesellidae</taxon>
        <taxon>Orchesellinae</taxon>
        <taxon>Orchesella</taxon>
    </lineage>
</organism>
<sequence>MHLPQTVTRFLPESPYCGGGAKSYSIKLSREGLTQAILKLIPPFELKFSVLYTAYCCTFVMFYWELRQNVEYSVKFGNTAQYLEELEDLRNIHFTCGIRFVNK</sequence>
<name>A0ABP1RXD4_9HEXA</name>
<evidence type="ECO:0000313" key="1">
    <source>
        <dbReference type="EMBL" id="CAL8137745.1"/>
    </source>
</evidence>